<comment type="caution">
    <text evidence="5">The sequence shown here is derived from an EMBL/GenBank/DDBJ whole genome shotgun (WGS) entry which is preliminary data.</text>
</comment>
<proteinExistence type="inferred from homology"/>
<evidence type="ECO:0000256" key="3">
    <source>
        <dbReference type="ARBA" id="ARBA00023004"/>
    </source>
</evidence>
<dbReference type="GO" id="GO:0046872">
    <property type="term" value="F:metal ion binding"/>
    <property type="evidence" value="ECO:0007669"/>
    <property type="project" value="UniProtKB-KW"/>
</dbReference>
<dbReference type="InterPro" id="IPR035938">
    <property type="entry name" value="Hemerythrin-like_sf"/>
</dbReference>
<dbReference type="Gene3D" id="1.20.120.50">
    <property type="entry name" value="Hemerythrin-like"/>
    <property type="match status" value="1"/>
</dbReference>
<gene>
    <name evidence="5" type="ORF">EZS28_011066</name>
</gene>
<evidence type="ECO:0000313" key="5">
    <source>
        <dbReference type="EMBL" id="KAA6393406.1"/>
    </source>
</evidence>
<organism evidence="5 6">
    <name type="scientific">Streblomastix strix</name>
    <dbReference type="NCBI Taxonomy" id="222440"/>
    <lineage>
        <taxon>Eukaryota</taxon>
        <taxon>Metamonada</taxon>
        <taxon>Preaxostyla</taxon>
        <taxon>Oxymonadida</taxon>
        <taxon>Streblomastigidae</taxon>
        <taxon>Streblomastix</taxon>
    </lineage>
</organism>
<reference evidence="5 6" key="1">
    <citation type="submission" date="2019-03" db="EMBL/GenBank/DDBJ databases">
        <title>Single cell metagenomics reveals metabolic interactions within the superorganism composed of flagellate Streblomastix strix and complex community of Bacteroidetes bacteria on its surface.</title>
        <authorList>
            <person name="Treitli S.C."/>
            <person name="Kolisko M."/>
            <person name="Husnik F."/>
            <person name="Keeling P."/>
            <person name="Hampl V."/>
        </authorList>
    </citation>
    <scope>NUCLEOTIDE SEQUENCE [LARGE SCALE GENOMIC DNA]</scope>
    <source>
        <strain evidence="5">ST1C</strain>
    </source>
</reference>
<keyword evidence="2" id="KW-0479">Metal-binding</keyword>
<evidence type="ECO:0000313" key="6">
    <source>
        <dbReference type="Proteomes" id="UP000324800"/>
    </source>
</evidence>
<evidence type="ECO:0000256" key="1">
    <source>
        <dbReference type="ARBA" id="ARBA00010587"/>
    </source>
</evidence>
<name>A0A5J4WFB3_9EUKA</name>
<dbReference type="EMBL" id="SNRW01002240">
    <property type="protein sequence ID" value="KAA6393406.1"/>
    <property type="molecule type" value="Genomic_DNA"/>
</dbReference>
<evidence type="ECO:0000256" key="4">
    <source>
        <dbReference type="SAM" id="MobiDB-lite"/>
    </source>
</evidence>
<keyword evidence="3" id="KW-0408">Iron</keyword>
<accession>A0A5J4WFB3</accession>
<dbReference type="SUPFAM" id="SSF47188">
    <property type="entry name" value="Hemerythrin-like"/>
    <property type="match status" value="1"/>
</dbReference>
<dbReference type="Proteomes" id="UP000324800">
    <property type="component" value="Unassembled WGS sequence"/>
</dbReference>
<sequence length="380" mass="44402">MRPPTLVQIMYLISRLIANYQFVAPLSHINLPNTAQPMWKDDSHVSTDREVILTLLKRTMKYFNQLHMLVHYGPSKYSFLDDSTMNSIQTTRLSQKQNSQLLFSQADCYTTSVNCDQAPPNRIFQMDPPFFGLSQFISRTTLLIDHLMEQNPQTFNEKMNEVRYVTSAVRYDMREVTLIFNSLMWAFDMQSESDRSLRLLDLIPVDENEKKMILLPSMRSGIDKIDSTREIIMHYGQELIDTMNGNGNMNDIMQHYKTLMISVFRSFQDQEKDMEELKYDEELTNIHKQDHLLVRQRLTALGDNLRLLEGKRESIRETVIRALSRLFDVHFLGDDVKYSQFVLCKDEQLRKKIGKENAEDQQDGQIDSNNNSPMDSSSTH</sequence>
<dbReference type="AlphaFoldDB" id="A0A5J4WFB3"/>
<comment type="similarity">
    <text evidence="1">Belongs to the hemerythrin family.</text>
</comment>
<feature type="region of interest" description="Disordered" evidence="4">
    <location>
        <begin position="354"/>
        <end position="380"/>
    </location>
</feature>
<evidence type="ECO:0000256" key="2">
    <source>
        <dbReference type="ARBA" id="ARBA00022723"/>
    </source>
</evidence>
<protein>
    <submittedName>
        <fullName evidence="5">Uncharacterized protein</fullName>
    </submittedName>
</protein>
<feature type="compositionally biased region" description="Low complexity" evidence="4">
    <location>
        <begin position="367"/>
        <end position="380"/>
    </location>
</feature>